<evidence type="ECO:0000313" key="3">
    <source>
        <dbReference type="EMBL" id="KRN88897.1"/>
    </source>
</evidence>
<comment type="caution">
    <text evidence="3">The sequence shown here is derived from an EMBL/GenBank/DDBJ whole genome shotgun (WGS) entry which is preliminary data.</text>
</comment>
<dbReference type="InterPro" id="IPR012340">
    <property type="entry name" value="NA-bd_OB-fold"/>
</dbReference>
<dbReference type="EMBL" id="JQBZ01000025">
    <property type="protein sequence ID" value="KRN88897.1"/>
    <property type="molecule type" value="Genomic_DNA"/>
</dbReference>
<dbReference type="Gene3D" id="2.40.50.140">
    <property type="entry name" value="Nucleic acid-binding proteins"/>
    <property type="match status" value="2"/>
</dbReference>
<protein>
    <recommendedName>
        <fullName evidence="2">S1 motif domain-containing protein</fullName>
    </recommendedName>
</protein>
<dbReference type="InterPro" id="IPR036388">
    <property type="entry name" value="WH-like_DNA-bd_sf"/>
</dbReference>
<feature type="domain" description="S1 motif" evidence="2">
    <location>
        <begin position="154"/>
        <end position="214"/>
    </location>
</feature>
<dbReference type="Pfam" id="PF17783">
    <property type="entry name" value="WHD_CvfB"/>
    <property type="match status" value="1"/>
</dbReference>
<dbReference type="InterPro" id="IPR040764">
    <property type="entry name" value="CvfB_WH"/>
</dbReference>
<evidence type="ECO:0000313" key="4">
    <source>
        <dbReference type="Proteomes" id="UP000051500"/>
    </source>
</evidence>
<dbReference type="Gene3D" id="1.10.10.10">
    <property type="entry name" value="Winged helix-like DNA-binding domain superfamily/Winged helix DNA-binding domain"/>
    <property type="match status" value="1"/>
</dbReference>
<dbReference type="STRING" id="1122146.IV53_GL000867"/>
<dbReference type="SUPFAM" id="SSF50249">
    <property type="entry name" value="Nucleic acid-binding proteins"/>
    <property type="match status" value="1"/>
</dbReference>
<dbReference type="InterPro" id="IPR048588">
    <property type="entry name" value="CvfB_S1_2nd"/>
</dbReference>
<sequence length="286" mass="32133">MENKIGRVITIKIIDENDKYVFGQHDGETYRLAKEELRSIPKMGANVSGFAYENDKHQLQITKTIPKIGIGKYAFCDVVAVRKNLGVFVDIGLPNKDIVVSCDELPELTHLWPKKNDRLLIGLKVDHKGRLWGDLATEEMFRAISVKADAKLRNKDVTGTVYRLKMVGSYVLTNDYQLGFIHNTERDQEPRLGEVVNARVIGVREDGTMNLSLRPRAYEAISDDAQMLIAALQHNNGHLPYTDKSSPAEIKAYFGISKGQFKRAVGHLMKAGLVQQIDGELRLNEA</sequence>
<dbReference type="PANTHER" id="PTHR37296:SF1">
    <property type="entry name" value="CONSERVED VIRULENCE FACTOR B"/>
    <property type="match status" value="1"/>
</dbReference>
<dbReference type="RefSeq" id="WP_035463627.1">
    <property type="nucleotide sequence ID" value="NZ_JQBZ01000025.1"/>
</dbReference>
<dbReference type="Pfam" id="PF21191">
    <property type="entry name" value="CvfB_1st"/>
    <property type="match status" value="1"/>
</dbReference>
<gene>
    <name evidence="3" type="ORF">IV53_GL000867</name>
</gene>
<keyword evidence="4" id="KW-1185">Reference proteome</keyword>
<dbReference type="Gene3D" id="2.40.50.330">
    <property type="match status" value="1"/>
</dbReference>
<dbReference type="Pfam" id="PF21543">
    <property type="entry name" value="CvfB_2nd"/>
    <property type="match status" value="1"/>
</dbReference>
<dbReference type="PANTHER" id="PTHR37296">
    <property type="entry name" value="CONSERVED VIRULENCE FACTOR B"/>
    <property type="match status" value="1"/>
</dbReference>
<organism evidence="3 4">
    <name type="scientific">Ligilactobacillus ceti DSM 22408</name>
    <dbReference type="NCBI Taxonomy" id="1122146"/>
    <lineage>
        <taxon>Bacteria</taxon>
        <taxon>Bacillati</taxon>
        <taxon>Bacillota</taxon>
        <taxon>Bacilli</taxon>
        <taxon>Lactobacillales</taxon>
        <taxon>Lactobacillaceae</taxon>
        <taxon>Ligilactobacillus</taxon>
    </lineage>
</organism>
<dbReference type="InterPro" id="IPR039566">
    <property type="entry name" value="CvfB_S1_st"/>
</dbReference>
<dbReference type="GO" id="GO:0003676">
    <property type="term" value="F:nucleic acid binding"/>
    <property type="evidence" value="ECO:0007669"/>
    <property type="project" value="InterPro"/>
</dbReference>
<proteinExistence type="inferred from homology"/>
<dbReference type="Pfam" id="PF13509">
    <property type="entry name" value="S1_2"/>
    <property type="match status" value="1"/>
</dbReference>
<dbReference type="PATRIC" id="fig|1122146.4.peg.901"/>
<dbReference type="InterPro" id="IPR003029">
    <property type="entry name" value="S1_domain"/>
</dbReference>
<accession>A0A0R2KHX0</accession>
<dbReference type="InterPro" id="IPR014464">
    <property type="entry name" value="CvfB_fam"/>
</dbReference>
<dbReference type="Proteomes" id="UP000051500">
    <property type="component" value="Unassembled WGS sequence"/>
</dbReference>
<dbReference type="OrthoDB" id="9801597at2"/>
<evidence type="ECO:0000256" key="1">
    <source>
        <dbReference type="PIRNR" id="PIRNR012524"/>
    </source>
</evidence>
<dbReference type="PROSITE" id="PS50126">
    <property type="entry name" value="S1"/>
    <property type="match status" value="1"/>
</dbReference>
<name>A0A0R2KHX0_9LACO</name>
<dbReference type="InterPro" id="IPR048587">
    <property type="entry name" value="CvfB_S1_3rd"/>
</dbReference>
<comment type="similarity">
    <text evidence="1">Belongs to the CvfB family.</text>
</comment>
<dbReference type="AlphaFoldDB" id="A0A0R2KHX0"/>
<dbReference type="eggNOG" id="COG2996">
    <property type="taxonomic scope" value="Bacteria"/>
</dbReference>
<evidence type="ECO:0000259" key="2">
    <source>
        <dbReference type="PROSITE" id="PS50126"/>
    </source>
</evidence>
<reference evidence="3 4" key="1">
    <citation type="journal article" date="2015" name="Genome Announc.">
        <title>Expanding the biotechnology potential of lactobacilli through comparative genomics of 213 strains and associated genera.</title>
        <authorList>
            <person name="Sun Z."/>
            <person name="Harris H.M."/>
            <person name="McCann A."/>
            <person name="Guo C."/>
            <person name="Argimon S."/>
            <person name="Zhang W."/>
            <person name="Yang X."/>
            <person name="Jeffery I.B."/>
            <person name="Cooney J.C."/>
            <person name="Kagawa T.F."/>
            <person name="Liu W."/>
            <person name="Song Y."/>
            <person name="Salvetti E."/>
            <person name="Wrobel A."/>
            <person name="Rasinkangas P."/>
            <person name="Parkhill J."/>
            <person name="Rea M.C."/>
            <person name="O'Sullivan O."/>
            <person name="Ritari J."/>
            <person name="Douillard F.P."/>
            <person name="Paul Ross R."/>
            <person name="Yang R."/>
            <person name="Briner A.E."/>
            <person name="Felis G.E."/>
            <person name="de Vos W.M."/>
            <person name="Barrangou R."/>
            <person name="Klaenhammer T.R."/>
            <person name="Caufield P.W."/>
            <person name="Cui Y."/>
            <person name="Zhang H."/>
            <person name="O'Toole P.W."/>
        </authorList>
    </citation>
    <scope>NUCLEOTIDE SEQUENCE [LARGE SCALE GENOMIC DNA]</scope>
    <source>
        <strain evidence="3 4">DSM 22408</strain>
    </source>
</reference>
<dbReference type="PIRSF" id="PIRSF012524">
    <property type="entry name" value="YitL_S1"/>
    <property type="match status" value="1"/>
</dbReference>